<proteinExistence type="predicted"/>
<dbReference type="AlphaFoldDB" id="A0A383D706"/>
<evidence type="ECO:0000259" key="2">
    <source>
        <dbReference type="Pfam" id="PF02368"/>
    </source>
</evidence>
<dbReference type="InterPro" id="IPR003343">
    <property type="entry name" value="Big_2"/>
</dbReference>
<name>A0A383D706_9ZZZZ</name>
<feature type="non-terminal residue" evidence="3">
    <location>
        <position position="138"/>
    </location>
</feature>
<reference evidence="3" key="1">
    <citation type="submission" date="2018-05" db="EMBL/GenBank/DDBJ databases">
        <authorList>
            <person name="Lanie J.A."/>
            <person name="Ng W.-L."/>
            <person name="Kazmierczak K.M."/>
            <person name="Andrzejewski T.M."/>
            <person name="Davidsen T.M."/>
            <person name="Wayne K.J."/>
            <person name="Tettelin H."/>
            <person name="Glass J.I."/>
            <person name="Rusch D."/>
            <person name="Podicherti R."/>
            <person name="Tsui H.-C.T."/>
            <person name="Winkler M.E."/>
        </authorList>
    </citation>
    <scope>NUCLEOTIDE SEQUENCE</scope>
</reference>
<evidence type="ECO:0000313" key="3">
    <source>
        <dbReference type="EMBL" id="SVE40063.1"/>
    </source>
</evidence>
<organism evidence="3">
    <name type="scientific">marine metagenome</name>
    <dbReference type="NCBI Taxonomy" id="408172"/>
    <lineage>
        <taxon>unclassified sequences</taxon>
        <taxon>metagenomes</taxon>
        <taxon>ecological metagenomes</taxon>
    </lineage>
</organism>
<accession>A0A383D706</accession>
<feature type="domain" description="BIG2" evidence="2">
    <location>
        <begin position="18"/>
        <end position="101"/>
    </location>
</feature>
<sequence>MSLLVIGCETVTTVIVPVHTVRLSPSSLTLEEGENGTISVTMLGGEGDRLSGSGRVVAWSTKAPFATVSGNATSGTVTALSAGETEVTVDAEGVTGRATLIVTRAPILDVNPTSLSFETMRSSNPNSQSIVVENVGGG</sequence>
<protein>
    <recommendedName>
        <fullName evidence="2">BIG2 domain-containing protein</fullName>
    </recommendedName>
</protein>
<dbReference type="Gene3D" id="2.60.40.1080">
    <property type="match status" value="1"/>
</dbReference>
<feature type="region of interest" description="Disordered" evidence="1">
    <location>
        <begin position="119"/>
        <end position="138"/>
    </location>
</feature>
<evidence type="ECO:0000256" key="1">
    <source>
        <dbReference type="SAM" id="MobiDB-lite"/>
    </source>
</evidence>
<dbReference type="SUPFAM" id="SSF49373">
    <property type="entry name" value="Invasin/intimin cell-adhesion fragments"/>
    <property type="match status" value="1"/>
</dbReference>
<dbReference type="Pfam" id="PF02368">
    <property type="entry name" value="Big_2"/>
    <property type="match status" value="1"/>
</dbReference>
<feature type="compositionally biased region" description="Polar residues" evidence="1">
    <location>
        <begin position="119"/>
        <end position="131"/>
    </location>
</feature>
<gene>
    <name evidence="3" type="ORF">METZ01_LOCUS492917</name>
</gene>
<dbReference type="InterPro" id="IPR008964">
    <property type="entry name" value="Invasin/intimin_cell_adhesion"/>
</dbReference>
<dbReference type="EMBL" id="UINC01214713">
    <property type="protein sequence ID" value="SVE40063.1"/>
    <property type="molecule type" value="Genomic_DNA"/>
</dbReference>